<evidence type="ECO:0000313" key="2">
    <source>
        <dbReference type="EMBL" id="OGZ02091.1"/>
    </source>
</evidence>
<proteinExistence type="predicted"/>
<dbReference type="InterPro" id="IPR005135">
    <property type="entry name" value="Endo/exonuclease/phosphatase"/>
</dbReference>
<gene>
    <name evidence="2" type="ORF">A2946_02870</name>
</gene>
<dbReference type="Pfam" id="PF03372">
    <property type="entry name" value="Exo_endo_phos"/>
    <property type="match status" value="1"/>
</dbReference>
<comment type="caution">
    <text evidence="2">The sequence shown here is derived from an EMBL/GenBank/DDBJ whole genome shotgun (WGS) entry which is preliminary data.</text>
</comment>
<protein>
    <recommendedName>
        <fullName evidence="1">Endonuclease/exonuclease/phosphatase domain-containing protein</fullName>
    </recommendedName>
</protein>
<dbReference type="SUPFAM" id="SSF56219">
    <property type="entry name" value="DNase I-like"/>
    <property type="match status" value="1"/>
</dbReference>
<dbReference type="EMBL" id="MHLB01000023">
    <property type="protein sequence ID" value="OGZ02091.1"/>
    <property type="molecule type" value="Genomic_DNA"/>
</dbReference>
<dbReference type="Proteomes" id="UP000178348">
    <property type="component" value="Unassembled WGS sequence"/>
</dbReference>
<organism evidence="2 3">
    <name type="scientific">Candidatus Liptonbacteria bacterium RIFCSPLOWO2_01_FULL_53_13</name>
    <dbReference type="NCBI Taxonomy" id="1798651"/>
    <lineage>
        <taxon>Bacteria</taxon>
        <taxon>Candidatus Liptoniibacteriota</taxon>
    </lineage>
</organism>
<dbReference type="Gene3D" id="3.60.10.10">
    <property type="entry name" value="Endonuclease/exonuclease/phosphatase"/>
    <property type="match status" value="1"/>
</dbReference>
<dbReference type="GO" id="GO:0003824">
    <property type="term" value="F:catalytic activity"/>
    <property type="evidence" value="ECO:0007669"/>
    <property type="project" value="InterPro"/>
</dbReference>
<evidence type="ECO:0000313" key="3">
    <source>
        <dbReference type="Proteomes" id="UP000178348"/>
    </source>
</evidence>
<evidence type="ECO:0000259" key="1">
    <source>
        <dbReference type="Pfam" id="PF03372"/>
    </source>
</evidence>
<reference evidence="2 3" key="1">
    <citation type="journal article" date="2016" name="Nat. Commun.">
        <title>Thousands of microbial genomes shed light on interconnected biogeochemical processes in an aquifer system.</title>
        <authorList>
            <person name="Anantharaman K."/>
            <person name="Brown C.T."/>
            <person name="Hug L.A."/>
            <person name="Sharon I."/>
            <person name="Castelle C.J."/>
            <person name="Probst A.J."/>
            <person name="Thomas B.C."/>
            <person name="Singh A."/>
            <person name="Wilkins M.J."/>
            <person name="Karaoz U."/>
            <person name="Brodie E.L."/>
            <person name="Williams K.H."/>
            <person name="Hubbard S.S."/>
            <person name="Banfield J.F."/>
        </authorList>
    </citation>
    <scope>NUCLEOTIDE SEQUENCE [LARGE SCALE GENOMIC DNA]</scope>
</reference>
<name>A0A1G2CN80_9BACT</name>
<dbReference type="AlphaFoldDB" id="A0A1G2CN80"/>
<accession>A0A1G2CN80</accession>
<sequence length="283" mass="31498">MKLISLNIWGGTIYEPLMAFLREHAPTTDVFCFQEVFDSPEREINDGAHLNIFEELRAALPDFSGFFEPAQKGLGYEGAISSSVALGQALFVKQTLRVITHGVLPLFGETNGMTAEEIAAADYSKFPTNLIHARIASKDRVFTLGALHGISQPGEKLDNEPRLEQSRRIVDFISRTEGPHIICGDFNLMPDTESIAMIERADAKAGQAGPPSQELRRAGMRNLIKDFHIKATRNAISHEKWAGYPLQYFADYTFVSPEISVKNFTVPDVPASDHMPMILEFEI</sequence>
<feature type="domain" description="Endonuclease/exonuclease/phosphatase" evidence="1">
    <location>
        <begin position="4"/>
        <end position="274"/>
    </location>
</feature>
<dbReference type="InterPro" id="IPR036691">
    <property type="entry name" value="Endo/exonu/phosph_ase_sf"/>
</dbReference>